<sequence>MKNLRIKAVIAVICSMMFPLQAMAAEPVTVPPEIPDKIAVENGYLEKLTNVPVYEDNSVQRRFQYKVVTSGGNLNVRDYPVTGNVILH</sequence>
<evidence type="ECO:0000256" key="1">
    <source>
        <dbReference type="SAM" id="SignalP"/>
    </source>
</evidence>
<keyword evidence="3" id="KW-1185">Reference proteome</keyword>
<proteinExistence type="predicted"/>
<feature type="signal peptide" evidence="1">
    <location>
        <begin position="1"/>
        <end position="24"/>
    </location>
</feature>
<name>A0ABZ3F1K7_9FIRM</name>
<organism evidence="2 3">
    <name type="scientific">Kineothrix sedimenti</name>
    <dbReference type="NCBI Taxonomy" id="3123317"/>
    <lineage>
        <taxon>Bacteria</taxon>
        <taxon>Bacillati</taxon>
        <taxon>Bacillota</taxon>
        <taxon>Clostridia</taxon>
        <taxon>Lachnospirales</taxon>
        <taxon>Lachnospiraceae</taxon>
        <taxon>Kineothrix</taxon>
    </lineage>
</organism>
<evidence type="ECO:0000313" key="3">
    <source>
        <dbReference type="Proteomes" id="UP001451571"/>
    </source>
</evidence>
<gene>
    <name evidence="2" type="ORF">V6984_08030</name>
</gene>
<dbReference type="RefSeq" id="WP_342759259.1">
    <property type="nucleotide sequence ID" value="NZ_CP146256.1"/>
</dbReference>
<feature type="chain" id="PRO_5047118039" evidence="1">
    <location>
        <begin position="25"/>
        <end position="88"/>
    </location>
</feature>
<accession>A0ABZ3F1K7</accession>
<dbReference type="Proteomes" id="UP001451571">
    <property type="component" value="Chromosome"/>
</dbReference>
<reference evidence="2 3" key="1">
    <citation type="submission" date="2024-02" db="EMBL/GenBank/DDBJ databases">
        <title>Bacterial strain from lacustrine sediment.</title>
        <authorList>
            <person name="Petit C."/>
            <person name="Fadhlaoui K."/>
        </authorList>
    </citation>
    <scope>NUCLEOTIDE SEQUENCE [LARGE SCALE GENOMIC DNA]</scope>
    <source>
        <strain evidence="2 3">IPX-CK</strain>
    </source>
</reference>
<protein>
    <submittedName>
        <fullName evidence="2">Uncharacterized protein</fullName>
    </submittedName>
</protein>
<evidence type="ECO:0000313" key="2">
    <source>
        <dbReference type="EMBL" id="XAH75690.1"/>
    </source>
</evidence>
<keyword evidence="1" id="KW-0732">Signal</keyword>
<dbReference type="EMBL" id="CP146256">
    <property type="protein sequence ID" value="XAH75690.1"/>
    <property type="molecule type" value="Genomic_DNA"/>
</dbReference>